<feature type="compositionally biased region" description="Polar residues" evidence="1">
    <location>
        <begin position="1"/>
        <end position="10"/>
    </location>
</feature>
<name>A0A1G9X6L8_9EURY</name>
<dbReference type="OrthoDB" id="214277at2157"/>
<keyword evidence="2" id="KW-0472">Membrane</keyword>
<dbReference type="InterPro" id="IPR058288">
    <property type="entry name" value="DUF7982"/>
</dbReference>
<feature type="transmembrane region" description="Helical" evidence="2">
    <location>
        <begin position="52"/>
        <end position="69"/>
    </location>
</feature>
<accession>A0A1G9X6L8</accession>
<dbReference type="EMBL" id="FNHL01000004">
    <property type="protein sequence ID" value="SDM92342.1"/>
    <property type="molecule type" value="Genomic_DNA"/>
</dbReference>
<keyword evidence="5" id="KW-1185">Reference proteome</keyword>
<dbReference type="RefSeq" id="WP_089698510.1">
    <property type="nucleotide sequence ID" value="NZ_FNHL01000004.1"/>
</dbReference>
<sequence length="295" mass="32502">MSQQQPSPEDTQTDRSATDSDLRAELELLREENQRLRGQYVRARRTSYRQSALGLVSIGVVSAIGALLFPAAQTVLFALAGIGLFAGVLTYYLTPERFIAADVGERIYAALMTNETAIVRELGLSDTRVYIPHERQTARLFVPQHSQFDVPSEGDLESTFVVTENERERGLALRPTGRNLFEEFEQTLSGPLGTTPHELRDQLTDALVNVFEVVEATTTDLDAEDGRLTVAVTDSAYTFDDDVDHPVASFVAVGLATGLGTPIQTTVTTEPGNSDDVDFRVTCRWERDNSTSPRD</sequence>
<dbReference type="AlphaFoldDB" id="A0A1G9X6L8"/>
<feature type="region of interest" description="Disordered" evidence="1">
    <location>
        <begin position="1"/>
        <end position="22"/>
    </location>
</feature>
<evidence type="ECO:0000313" key="5">
    <source>
        <dbReference type="Proteomes" id="UP000199451"/>
    </source>
</evidence>
<dbReference type="Pfam" id="PF25939">
    <property type="entry name" value="DUF7982"/>
    <property type="match status" value="1"/>
</dbReference>
<evidence type="ECO:0000256" key="1">
    <source>
        <dbReference type="SAM" id="MobiDB-lite"/>
    </source>
</evidence>
<keyword evidence="2" id="KW-1133">Transmembrane helix</keyword>
<organism evidence="4 5">
    <name type="scientific">Halogranum gelatinilyticum</name>
    <dbReference type="NCBI Taxonomy" id="660521"/>
    <lineage>
        <taxon>Archaea</taxon>
        <taxon>Methanobacteriati</taxon>
        <taxon>Methanobacteriota</taxon>
        <taxon>Stenosarchaea group</taxon>
        <taxon>Halobacteria</taxon>
        <taxon>Halobacteriales</taxon>
        <taxon>Haloferacaceae</taxon>
    </lineage>
</organism>
<gene>
    <name evidence="4" type="ORF">SAMN04487949_2860</name>
</gene>
<feature type="compositionally biased region" description="Basic and acidic residues" evidence="1">
    <location>
        <begin position="12"/>
        <end position="22"/>
    </location>
</feature>
<keyword evidence="2" id="KW-0812">Transmembrane</keyword>
<feature type="transmembrane region" description="Helical" evidence="2">
    <location>
        <begin position="75"/>
        <end position="93"/>
    </location>
</feature>
<evidence type="ECO:0000259" key="3">
    <source>
        <dbReference type="Pfam" id="PF25939"/>
    </source>
</evidence>
<feature type="domain" description="DUF7982" evidence="3">
    <location>
        <begin position="20"/>
        <end position="285"/>
    </location>
</feature>
<dbReference type="Proteomes" id="UP000199451">
    <property type="component" value="Unassembled WGS sequence"/>
</dbReference>
<dbReference type="STRING" id="660521.SAMN04487949_2860"/>
<evidence type="ECO:0000256" key="2">
    <source>
        <dbReference type="SAM" id="Phobius"/>
    </source>
</evidence>
<evidence type="ECO:0000313" key="4">
    <source>
        <dbReference type="EMBL" id="SDM92342.1"/>
    </source>
</evidence>
<protein>
    <recommendedName>
        <fullName evidence="3">DUF7982 domain-containing protein</fullName>
    </recommendedName>
</protein>
<reference evidence="5" key="1">
    <citation type="submission" date="2016-10" db="EMBL/GenBank/DDBJ databases">
        <authorList>
            <person name="Varghese N."/>
            <person name="Submissions S."/>
        </authorList>
    </citation>
    <scope>NUCLEOTIDE SEQUENCE [LARGE SCALE GENOMIC DNA]</scope>
    <source>
        <strain evidence="5">CGMCC 1.10119</strain>
    </source>
</reference>
<proteinExistence type="predicted"/>